<sequence length="110" mass="13504">MPPPRQSKLHHVRLRLRFSLITKQFTVLFQEQRERSRIIRPFNSFHSFTRPRNQRISDRSRNEEHENELSSRNLHLSPINCISRLYHWLHKRRLARLTLDDTCKQIILPR</sequence>
<dbReference type="Proteomes" id="UP001430953">
    <property type="component" value="Unassembled WGS sequence"/>
</dbReference>
<proteinExistence type="predicted"/>
<reference evidence="2 3" key="1">
    <citation type="submission" date="2023-03" db="EMBL/GenBank/DDBJ databases">
        <title>High recombination rates correlate with genetic variation in Cardiocondyla obscurior ants.</title>
        <authorList>
            <person name="Errbii M."/>
        </authorList>
    </citation>
    <scope>NUCLEOTIDE SEQUENCE [LARGE SCALE GENOMIC DNA]</scope>
    <source>
        <strain evidence="2">Alpha-2009</strain>
        <tissue evidence="2">Whole body</tissue>
    </source>
</reference>
<keyword evidence="3" id="KW-1185">Reference proteome</keyword>
<feature type="compositionally biased region" description="Basic and acidic residues" evidence="1">
    <location>
        <begin position="55"/>
        <end position="69"/>
    </location>
</feature>
<evidence type="ECO:0000256" key="1">
    <source>
        <dbReference type="SAM" id="MobiDB-lite"/>
    </source>
</evidence>
<evidence type="ECO:0000313" key="3">
    <source>
        <dbReference type="Proteomes" id="UP001430953"/>
    </source>
</evidence>
<gene>
    <name evidence="2" type="ORF">PUN28_003261</name>
</gene>
<comment type="caution">
    <text evidence="2">The sequence shown here is derived from an EMBL/GenBank/DDBJ whole genome shotgun (WGS) entry which is preliminary data.</text>
</comment>
<name>A0AAW2GJY5_9HYME</name>
<dbReference type="EMBL" id="JADYXP020000003">
    <property type="protein sequence ID" value="KAL0127883.1"/>
    <property type="molecule type" value="Genomic_DNA"/>
</dbReference>
<protein>
    <submittedName>
        <fullName evidence="2">Uncharacterized protein</fullName>
    </submittedName>
</protein>
<accession>A0AAW2GJY5</accession>
<feature type="region of interest" description="Disordered" evidence="1">
    <location>
        <begin position="49"/>
        <end position="69"/>
    </location>
</feature>
<evidence type="ECO:0000313" key="2">
    <source>
        <dbReference type="EMBL" id="KAL0127883.1"/>
    </source>
</evidence>
<dbReference type="AlphaFoldDB" id="A0AAW2GJY5"/>
<organism evidence="2 3">
    <name type="scientific">Cardiocondyla obscurior</name>
    <dbReference type="NCBI Taxonomy" id="286306"/>
    <lineage>
        <taxon>Eukaryota</taxon>
        <taxon>Metazoa</taxon>
        <taxon>Ecdysozoa</taxon>
        <taxon>Arthropoda</taxon>
        <taxon>Hexapoda</taxon>
        <taxon>Insecta</taxon>
        <taxon>Pterygota</taxon>
        <taxon>Neoptera</taxon>
        <taxon>Endopterygota</taxon>
        <taxon>Hymenoptera</taxon>
        <taxon>Apocrita</taxon>
        <taxon>Aculeata</taxon>
        <taxon>Formicoidea</taxon>
        <taxon>Formicidae</taxon>
        <taxon>Myrmicinae</taxon>
        <taxon>Cardiocondyla</taxon>
    </lineage>
</organism>